<dbReference type="AlphaFoldDB" id="A0A3N4LKM3"/>
<evidence type="ECO:0000256" key="4">
    <source>
        <dbReference type="ARBA" id="ARBA00022679"/>
    </source>
</evidence>
<evidence type="ECO:0000256" key="3">
    <source>
        <dbReference type="ARBA" id="ARBA00022527"/>
    </source>
</evidence>
<evidence type="ECO:0000256" key="5">
    <source>
        <dbReference type="ARBA" id="ARBA00022741"/>
    </source>
</evidence>
<dbReference type="GO" id="GO:0004693">
    <property type="term" value="F:cyclin-dependent protein serine/threonine kinase activity"/>
    <property type="evidence" value="ECO:0007669"/>
    <property type="project" value="UniProtKB-EC"/>
</dbReference>
<dbReference type="FunFam" id="1.10.510.10:FF:000211">
    <property type="entry name" value="Cyclin-dependent kinase G-2"/>
    <property type="match status" value="1"/>
</dbReference>
<keyword evidence="6 12" id="KW-0418">Kinase</keyword>
<evidence type="ECO:0000256" key="8">
    <source>
        <dbReference type="ARBA" id="ARBA00047811"/>
    </source>
</evidence>
<feature type="compositionally biased region" description="Low complexity" evidence="10">
    <location>
        <begin position="43"/>
        <end position="62"/>
    </location>
</feature>
<dbReference type="InterPro" id="IPR011009">
    <property type="entry name" value="Kinase-like_dom_sf"/>
</dbReference>
<dbReference type="PANTHER" id="PTHR24056:SF107">
    <property type="entry name" value="CYCLIN-DEPENDENT KINASE 11A-RELATED"/>
    <property type="match status" value="1"/>
</dbReference>
<keyword evidence="13" id="KW-1185">Reference proteome</keyword>
<dbReference type="EC" id="2.7.11.22" evidence="2"/>
<sequence>MATKPKSRWDTAEDDPADLARLKAEKESRKHLKAQKDRRKAEAAATLATSTASTSEPTTSSPHHPKRRKLDEDASSIPSSTPPPPPGPLKLLRFEAPEIAPCRHVDNYELLNHIEEGSYGIVSRARDTSTGEIVALKKLKLEREKDGFPITSLREIQTLMICKHPNIINLREVVMGDRLDQVYLVMDFIEHDLKTLFSSMQEPFLPSETKTLLLQLISATHFMHTNWILHRDLKTSNLLMNNRGQIKVADFGLARLISDPPQKHLTRLVVTLWYRSPELLLGAKEYGREVDMWSIGCIFAELLTKEPIFKGTTEVDQISKIFTLLGVPTEASWPGYRRLPHAKSLTFPRTPATTGSQLRSKFPMLTNQGFDLLSRLLCLDPARRITAEEVLKHEYFREEPRPKREEMFPTFPSKAGGEKRRRRDTPEAPRGGEGEGEGGWGEEGQFLVGAQEEEVGGGFMLKLGR</sequence>
<dbReference type="Pfam" id="PF00069">
    <property type="entry name" value="Pkinase"/>
    <property type="match status" value="1"/>
</dbReference>
<comment type="catalytic activity">
    <reaction evidence="9">
        <text>L-seryl-[protein] + ATP = O-phospho-L-seryl-[protein] + ADP + H(+)</text>
        <dbReference type="Rhea" id="RHEA:17989"/>
        <dbReference type="Rhea" id="RHEA-COMP:9863"/>
        <dbReference type="Rhea" id="RHEA-COMP:11604"/>
        <dbReference type="ChEBI" id="CHEBI:15378"/>
        <dbReference type="ChEBI" id="CHEBI:29999"/>
        <dbReference type="ChEBI" id="CHEBI:30616"/>
        <dbReference type="ChEBI" id="CHEBI:83421"/>
        <dbReference type="ChEBI" id="CHEBI:456216"/>
        <dbReference type="EC" id="2.7.11.22"/>
    </reaction>
</comment>
<dbReference type="GO" id="GO:0005634">
    <property type="term" value="C:nucleus"/>
    <property type="evidence" value="ECO:0007669"/>
    <property type="project" value="TreeGrafter"/>
</dbReference>
<dbReference type="GO" id="GO:0005524">
    <property type="term" value="F:ATP binding"/>
    <property type="evidence" value="ECO:0007669"/>
    <property type="project" value="UniProtKB-KW"/>
</dbReference>
<dbReference type="Gene3D" id="1.10.510.10">
    <property type="entry name" value="Transferase(Phosphotransferase) domain 1"/>
    <property type="match status" value="1"/>
</dbReference>
<evidence type="ECO:0000256" key="9">
    <source>
        <dbReference type="ARBA" id="ARBA00048367"/>
    </source>
</evidence>
<feature type="compositionally biased region" description="Basic and acidic residues" evidence="10">
    <location>
        <begin position="424"/>
        <end position="433"/>
    </location>
</feature>
<name>A0A3N4LKM3_9PEZI</name>
<gene>
    <name evidence="12" type="ORF">L211DRAFT_862371</name>
</gene>
<comment type="catalytic activity">
    <reaction evidence="8">
        <text>L-threonyl-[protein] + ATP = O-phospho-L-threonyl-[protein] + ADP + H(+)</text>
        <dbReference type="Rhea" id="RHEA:46608"/>
        <dbReference type="Rhea" id="RHEA-COMP:11060"/>
        <dbReference type="Rhea" id="RHEA-COMP:11605"/>
        <dbReference type="ChEBI" id="CHEBI:15378"/>
        <dbReference type="ChEBI" id="CHEBI:30013"/>
        <dbReference type="ChEBI" id="CHEBI:30616"/>
        <dbReference type="ChEBI" id="CHEBI:61977"/>
        <dbReference type="ChEBI" id="CHEBI:456216"/>
        <dbReference type="EC" id="2.7.11.22"/>
    </reaction>
</comment>
<dbReference type="InterPro" id="IPR045267">
    <property type="entry name" value="CDK11/PITSLRE_STKc"/>
</dbReference>
<dbReference type="Proteomes" id="UP000267821">
    <property type="component" value="Unassembled WGS sequence"/>
</dbReference>
<evidence type="ECO:0000256" key="7">
    <source>
        <dbReference type="ARBA" id="ARBA00022840"/>
    </source>
</evidence>
<dbReference type="PROSITE" id="PS50011">
    <property type="entry name" value="PROTEIN_KINASE_DOM"/>
    <property type="match status" value="1"/>
</dbReference>
<feature type="compositionally biased region" description="Basic and acidic residues" evidence="10">
    <location>
        <begin position="18"/>
        <end position="28"/>
    </location>
</feature>
<comment type="similarity">
    <text evidence="1">Belongs to the protein kinase superfamily. CMGC Ser/Thr protein kinase family. CDC2/CDKX subfamily.</text>
</comment>
<dbReference type="InterPro" id="IPR050108">
    <property type="entry name" value="CDK"/>
</dbReference>
<dbReference type="CDD" id="cd07843">
    <property type="entry name" value="STKc_CDC2L1"/>
    <property type="match status" value="1"/>
</dbReference>
<evidence type="ECO:0000313" key="13">
    <source>
        <dbReference type="Proteomes" id="UP000267821"/>
    </source>
</evidence>
<evidence type="ECO:0000256" key="6">
    <source>
        <dbReference type="ARBA" id="ARBA00022777"/>
    </source>
</evidence>
<proteinExistence type="inferred from homology"/>
<dbReference type="EMBL" id="ML121547">
    <property type="protein sequence ID" value="RPB23360.1"/>
    <property type="molecule type" value="Genomic_DNA"/>
</dbReference>
<dbReference type="SUPFAM" id="SSF56112">
    <property type="entry name" value="Protein kinase-like (PK-like)"/>
    <property type="match status" value="1"/>
</dbReference>
<keyword evidence="7" id="KW-0067">ATP-binding</keyword>
<keyword evidence="5" id="KW-0547">Nucleotide-binding</keyword>
<dbReference type="InParanoid" id="A0A3N4LKM3"/>
<dbReference type="InterPro" id="IPR000719">
    <property type="entry name" value="Prot_kinase_dom"/>
</dbReference>
<feature type="region of interest" description="Disordered" evidence="10">
    <location>
        <begin position="1"/>
        <end position="91"/>
    </location>
</feature>
<dbReference type="SMART" id="SM00220">
    <property type="entry name" value="S_TKc"/>
    <property type="match status" value="1"/>
</dbReference>
<dbReference type="PANTHER" id="PTHR24056">
    <property type="entry name" value="CELL DIVISION PROTEIN KINASE"/>
    <property type="match status" value="1"/>
</dbReference>
<evidence type="ECO:0000313" key="12">
    <source>
        <dbReference type="EMBL" id="RPB23360.1"/>
    </source>
</evidence>
<feature type="region of interest" description="Disordered" evidence="10">
    <location>
        <begin position="401"/>
        <end position="465"/>
    </location>
</feature>
<feature type="domain" description="Protein kinase" evidence="11">
    <location>
        <begin position="108"/>
        <end position="396"/>
    </location>
</feature>
<feature type="compositionally biased region" description="Basic residues" evidence="10">
    <location>
        <begin position="29"/>
        <end position="38"/>
    </location>
</feature>
<keyword evidence="4" id="KW-0808">Transferase</keyword>
<protein>
    <recommendedName>
        <fullName evidence="2">cyclin-dependent kinase</fullName>
        <ecNumber evidence="2">2.7.11.22</ecNumber>
    </recommendedName>
</protein>
<dbReference type="InterPro" id="IPR008271">
    <property type="entry name" value="Ser/Thr_kinase_AS"/>
</dbReference>
<evidence type="ECO:0000256" key="2">
    <source>
        <dbReference type="ARBA" id="ARBA00012425"/>
    </source>
</evidence>
<keyword evidence="3" id="KW-0723">Serine/threonine-protein kinase</keyword>
<evidence type="ECO:0000256" key="1">
    <source>
        <dbReference type="ARBA" id="ARBA00006485"/>
    </source>
</evidence>
<dbReference type="FunFam" id="3.30.200.20:FF:000054">
    <property type="entry name" value="Cyclin-dependent kinase 11B"/>
    <property type="match status" value="1"/>
</dbReference>
<accession>A0A3N4LKM3</accession>
<dbReference type="GO" id="GO:0007346">
    <property type="term" value="P:regulation of mitotic cell cycle"/>
    <property type="evidence" value="ECO:0007669"/>
    <property type="project" value="TreeGrafter"/>
</dbReference>
<evidence type="ECO:0000259" key="11">
    <source>
        <dbReference type="PROSITE" id="PS50011"/>
    </source>
</evidence>
<evidence type="ECO:0000256" key="10">
    <source>
        <dbReference type="SAM" id="MobiDB-lite"/>
    </source>
</evidence>
<dbReference type="Gene3D" id="3.30.200.20">
    <property type="entry name" value="Phosphorylase Kinase, domain 1"/>
    <property type="match status" value="1"/>
</dbReference>
<dbReference type="PROSITE" id="PS00108">
    <property type="entry name" value="PROTEIN_KINASE_ST"/>
    <property type="match status" value="1"/>
</dbReference>
<dbReference type="STRING" id="1051890.A0A3N4LKM3"/>
<dbReference type="OrthoDB" id="1732493at2759"/>
<reference evidence="12 13" key="1">
    <citation type="journal article" date="2018" name="Nat. Ecol. Evol.">
        <title>Pezizomycetes genomes reveal the molecular basis of ectomycorrhizal truffle lifestyle.</title>
        <authorList>
            <person name="Murat C."/>
            <person name="Payen T."/>
            <person name="Noel B."/>
            <person name="Kuo A."/>
            <person name="Morin E."/>
            <person name="Chen J."/>
            <person name="Kohler A."/>
            <person name="Krizsan K."/>
            <person name="Balestrini R."/>
            <person name="Da Silva C."/>
            <person name="Montanini B."/>
            <person name="Hainaut M."/>
            <person name="Levati E."/>
            <person name="Barry K.W."/>
            <person name="Belfiori B."/>
            <person name="Cichocki N."/>
            <person name="Clum A."/>
            <person name="Dockter R.B."/>
            <person name="Fauchery L."/>
            <person name="Guy J."/>
            <person name="Iotti M."/>
            <person name="Le Tacon F."/>
            <person name="Lindquist E.A."/>
            <person name="Lipzen A."/>
            <person name="Malagnac F."/>
            <person name="Mello A."/>
            <person name="Molinier V."/>
            <person name="Miyauchi S."/>
            <person name="Poulain J."/>
            <person name="Riccioni C."/>
            <person name="Rubini A."/>
            <person name="Sitrit Y."/>
            <person name="Splivallo R."/>
            <person name="Traeger S."/>
            <person name="Wang M."/>
            <person name="Zifcakova L."/>
            <person name="Wipf D."/>
            <person name="Zambonelli A."/>
            <person name="Paolocci F."/>
            <person name="Nowrousian M."/>
            <person name="Ottonello S."/>
            <person name="Baldrian P."/>
            <person name="Spatafora J.W."/>
            <person name="Henrissat B."/>
            <person name="Nagy L.G."/>
            <person name="Aury J.M."/>
            <person name="Wincker P."/>
            <person name="Grigoriev I.V."/>
            <person name="Bonfante P."/>
            <person name="Martin F.M."/>
        </authorList>
    </citation>
    <scope>NUCLEOTIDE SEQUENCE [LARGE SCALE GENOMIC DNA]</scope>
    <source>
        <strain evidence="12 13">ATCC MYA-4762</strain>
    </source>
</reference>
<organism evidence="12 13">
    <name type="scientific">Terfezia boudieri ATCC MYA-4762</name>
    <dbReference type="NCBI Taxonomy" id="1051890"/>
    <lineage>
        <taxon>Eukaryota</taxon>
        <taxon>Fungi</taxon>
        <taxon>Dikarya</taxon>
        <taxon>Ascomycota</taxon>
        <taxon>Pezizomycotina</taxon>
        <taxon>Pezizomycetes</taxon>
        <taxon>Pezizales</taxon>
        <taxon>Pezizaceae</taxon>
        <taxon>Terfezia</taxon>
    </lineage>
</organism>